<dbReference type="RefSeq" id="WP_379918222.1">
    <property type="nucleotide sequence ID" value="NZ_JBHUDD010000156.1"/>
</dbReference>
<dbReference type="InterPro" id="IPR028992">
    <property type="entry name" value="Hedgehog/Intein_dom"/>
</dbReference>
<dbReference type="Pfam" id="PF13403">
    <property type="entry name" value="Hint_2"/>
    <property type="match status" value="1"/>
</dbReference>
<keyword evidence="3" id="KW-1185">Reference proteome</keyword>
<proteinExistence type="predicted"/>
<feature type="domain" description="Hedgehog/Intein (Hint)" evidence="1">
    <location>
        <begin position="26"/>
        <end position="157"/>
    </location>
</feature>
<dbReference type="Proteomes" id="UP001597186">
    <property type="component" value="Unassembled WGS sequence"/>
</dbReference>
<protein>
    <submittedName>
        <fullName evidence="2">Hint domain-containing protein</fullName>
    </submittedName>
</protein>
<evidence type="ECO:0000313" key="2">
    <source>
        <dbReference type="EMBL" id="MFD1511235.1"/>
    </source>
</evidence>
<dbReference type="InterPro" id="IPR036844">
    <property type="entry name" value="Hint_dom_sf"/>
</dbReference>
<accession>A0ABW4EJ66</accession>
<evidence type="ECO:0000259" key="1">
    <source>
        <dbReference type="Pfam" id="PF13403"/>
    </source>
</evidence>
<evidence type="ECO:0000313" key="3">
    <source>
        <dbReference type="Proteomes" id="UP001597186"/>
    </source>
</evidence>
<reference evidence="3" key="1">
    <citation type="journal article" date="2019" name="Int. J. Syst. Evol. Microbiol.">
        <title>The Global Catalogue of Microorganisms (GCM) 10K type strain sequencing project: providing services to taxonomists for standard genome sequencing and annotation.</title>
        <authorList>
            <consortium name="The Broad Institute Genomics Platform"/>
            <consortium name="The Broad Institute Genome Sequencing Center for Infectious Disease"/>
            <person name="Wu L."/>
            <person name="Ma J."/>
        </authorList>
    </citation>
    <scope>NUCLEOTIDE SEQUENCE [LARGE SCALE GENOMIC DNA]</scope>
    <source>
        <strain evidence="3">CGMCC 1.12477</strain>
    </source>
</reference>
<name>A0ABW4EJ66_9RHOB</name>
<comment type="caution">
    <text evidence="2">The sequence shown here is derived from an EMBL/GenBank/DDBJ whole genome shotgun (WGS) entry which is preliminary data.</text>
</comment>
<sequence>MFASVLRNETSTRTGIARQFELTRGEARIVTARGEVPLSQVQPGDMLLTRDNGLQPVRRAVTSNAKRRMEAVKIAKGAMGNGMPHSDIVLSAHHRVLVTGELAALLFDLPEALIEARHLLGLTGVSADQTATMTHLECDHDEIVLVNGCWTEVFCAGSADAAAQHGVRLAELKAAVAQDAPVGG</sequence>
<organism evidence="2 3">
    <name type="scientific">Lacimonas salitolerans</name>
    <dbReference type="NCBI Taxonomy" id="1323750"/>
    <lineage>
        <taxon>Bacteria</taxon>
        <taxon>Pseudomonadati</taxon>
        <taxon>Pseudomonadota</taxon>
        <taxon>Alphaproteobacteria</taxon>
        <taxon>Rhodobacterales</taxon>
        <taxon>Paracoccaceae</taxon>
        <taxon>Lacimonas</taxon>
    </lineage>
</organism>
<gene>
    <name evidence="2" type="ORF">ACFTOW_17780</name>
</gene>
<dbReference type="SUPFAM" id="SSF51294">
    <property type="entry name" value="Hedgehog/intein (Hint) domain"/>
    <property type="match status" value="1"/>
</dbReference>
<dbReference type="EMBL" id="JBHUDD010000156">
    <property type="protein sequence ID" value="MFD1511235.1"/>
    <property type="molecule type" value="Genomic_DNA"/>
</dbReference>